<keyword evidence="5" id="KW-1185">Reference proteome</keyword>
<dbReference type="KEGG" id="ani:ANIA_10031"/>
<dbReference type="HOGENOM" id="CLU_042319_1_0_1"/>
<dbReference type="OrthoDB" id="2564812at2759"/>
<protein>
    <recommendedName>
        <fullName evidence="3">DUF7729 domain-containing protein</fullName>
    </recommendedName>
</protein>
<dbReference type="InterPro" id="IPR056146">
    <property type="entry name" value="DUF7729"/>
</dbReference>
<name>C8VUD5_EMENI</name>
<dbReference type="PANTHER" id="PTHR39460">
    <property type="entry name" value="EXPRESSED PROTEIN"/>
    <property type="match status" value="1"/>
</dbReference>
<gene>
    <name evidence="4" type="ORF">ANIA_10031</name>
</gene>
<dbReference type="eggNOG" id="ENOG502S3AD">
    <property type="taxonomic scope" value="Eukaryota"/>
</dbReference>
<evidence type="ECO:0000256" key="1">
    <source>
        <dbReference type="SAM" id="MobiDB-lite"/>
    </source>
</evidence>
<feature type="signal peptide" evidence="2">
    <location>
        <begin position="1"/>
        <end position="31"/>
    </location>
</feature>
<evidence type="ECO:0000256" key="2">
    <source>
        <dbReference type="SAM" id="SignalP"/>
    </source>
</evidence>
<feature type="chain" id="PRO_5002993226" description="DUF7729 domain-containing protein" evidence="2">
    <location>
        <begin position="32"/>
        <end position="342"/>
    </location>
</feature>
<evidence type="ECO:0000313" key="5">
    <source>
        <dbReference type="Proteomes" id="UP000000560"/>
    </source>
</evidence>
<dbReference type="GeneID" id="2876046"/>
<accession>C8VUD5</accession>
<sequence>MHQHQQSWSILAHRWTIFFVLWAFILPAVFAEEDQATKSADASRPGPDQTIVDIASAQNAPLIRRHDHQHDHDHDHEELQHTHSHIEPRSTSSSSGSTFPTAFDTSLSNNFTTTSCPSFFTSFLSDSSFTDCHAISMLLRDSTAFFHILTSAASTSRVLDIACAADVSSCASTLSSLASDLIDDSNCGKDYADGNPLVTNAYVDLITYEPIYRATCLQNPDTSNYCFVDAVTNTSNAADYDVYSLPYGSTINNSTSLPTCSSCLQATLEVFSEWAQVENQPLADSYLPSAEAINGKCGSDFANVNVTVGTEDFPSSAEPRLALSLPLCVASLTIGLSFLLSL</sequence>
<evidence type="ECO:0000313" key="4">
    <source>
        <dbReference type="EMBL" id="CBF89845.1"/>
    </source>
</evidence>
<reference evidence="5" key="1">
    <citation type="journal article" date="2005" name="Nature">
        <title>Sequencing of Aspergillus nidulans and comparative analysis with A. fumigatus and A. oryzae.</title>
        <authorList>
            <person name="Galagan J.E."/>
            <person name="Calvo S.E."/>
            <person name="Cuomo C."/>
            <person name="Ma L.J."/>
            <person name="Wortman J.R."/>
            <person name="Batzoglou S."/>
            <person name="Lee S.I."/>
            <person name="Basturkmen M."/>
            <person name="Spevak C.C."/>
            <person name="Clutterbuck J."/>
            <person name="Kapitonov V."/>
            <person name="Jurka J."/>
            <person name="Scazzocchio C."/>
            <person name="Farman M."/>
            <person name="Butler J."/>
            <person name="Purcell S."/>
            <person name="Harris S."/>
            <person name="Braus G.H."/>
            <person name="Draht O."/>
            <person name="Busch S."/>
            <person name="D'Enfert C."/>
            <person name="Bouchier C."/>
            <person name="Goldman G.H."/>
            <person name="Bell-Pedersen D."/>
            <person name="Griffiths-Jones S."/>
            <person name="Doonan J.H."/>
            <person name="Yu J."/>
            <person name="Vienken K."/>
            <person name="Pain A."/>
            <person name="Freitag M."/>
            <person name="Selker E.U."/>
            <person name="Archer D.B."/>
            <person name="Penalva M.A."/>
            <person name="Oakley B.R."/>
            <person name="Momany M."/>
            <person name="Tanaka T."/>
            <person name="Kumagai T."/>
            <person name="Asai K."/>
            <person name="Machida M."/>
            <person name="Nierman W.C."/>
            <person name="Denning D.W."/>
            <person name="Caddick M."/>
            <person name="Hynes M."/>
            <person name="Paoletti M."/>
            <person name="Fischer R."/>
            <person name="Miller B."/>
            <person name="Dyer P."/>
            <person name="Sachs M.S."/>
            <person name="Osmani S.A."/>
            <person name="Birren B.W."/>
        </authorList>
    </citation>
    <scope>NUCLEOTIDE SEQUENCE [LARGE SCALE GENOMIC DNA]</scope>
    <source>
        <strain evidence="5">FGSC A4 / ATCC 38163 / CBS 112.46 / NRRL 194 / M139</strain>
    </source>
</reference>
<dbReference type="InParanoid" id="C8VUD5"/>
<dbReference type="Pfam" id="PF24855">
    <property type="entry name" value="DUF7729"/>
    <property type="match status" value="1"/>
</dbReference>
<feature type="compositionally biased region" description="Basic and acidic residues" evidence="1">
    <location>
        <begin position="68"/>
        <end position="88"/>
    </location>
</feature>
<feature type="domain" description="DUF7729" evidence="3">
    <location>
        <begin position="99"/>
        <end position="305"/>
    </location>
</feature>
<dbReference type="OMA" id="WRANTTI"/>
<dbReference type="Proteomes" id="UP000000560">
    <property type="component" value="Chromosome VIII"/>
</dbReference>
<dbReference type="RefSeq" id="XP_657873.2">
    <property type="nucleotide sequence ID" value="XM_652781.2"/>
</dbReference>
<feature type="region of interest" description="Disordered" evidence="1">
    <location>
        <begin position="67"/>
        <end position="98"/>
    </location>
</feature>
<keyword evidence="2" id="KW-0732">Signal</keyword>
<evidence type="ECO:0000259" key="3">
    <source>
        <dbReference type="Pfam" id="PF24855"/>
    </source>
</evidence>
<dbReference type="AlphaFoldDB" id="C8VUD5"/>
<dbReference type="VEuPathDB" id="FungiDB:AN10031"/>
<proteinExistence type="predicted"/>
<reference evidence="5" key="2">
    <citation type="journal article" date="2009" name="Fungal Genet. Biol.">
        <title>The 2008 update of the Aspergillus nidulans genome annotation: a community effort.</title>
        <authorList>
            <person name="Wortman J.R."/>
            <person name="Gilsenan J.M."/>
            <person name="Joardar V."/>
            <person name="Deegan J."/>
            <person name="Clutterbuck J."/>
            <person name="Andersen M.R."/>
            <person name="Archer D."/>
            <person name="Bencina M."/>
            <person name="Braus G."/>
            <person name="Coutinho P."/>
            <person name="von Dohren H."/>
            <person name="Doonan J."/>
            <person name="Driessen A.J."/>
            <person name="Durek P."/>
            <person name="Espeso E."/>
            <person name="Fekete E."/>
            <person name="Flipphi M."/>
            <person name="Estrada C.G."/>
            <person name="Geysens S."/>
            <person name="Goldman G."/>
            <person name="de Groot P.W."/>
            <person name="Hansen K."/>
            <person name="Harris S.D."/>
            <person name="Heinekamp T."/>
            <person name="Helmstaedt K."/>
            <person name="Henrissat B."/>
            <person name="Hofmann G."/>
            <person name="Homan T."/>
            <person name="Horio T."/>
            <person name="Horiuchi H."/>
            <person name="James S."/>
            <person name="Jones M."/>
            <person name="Karaffa L."/>
            <person name="Karanyi Z."/>
            <person name="Kato M."/>
            <person name="Keller N."/>
            <person name="Kelly D.E."/>
            <person name="Kiel J.A."/>
            <person name="Kim J.M."/>
            <person name="van der Klei I.J."/>
            <person name="Klis F.M."/>
            <person name="Kovalchuk A."/>
            <person name="Krasevec N."/>
            <person name="Kubicek C.P."/>
            <person name="Liu B."/>
            <person name="Maccabe A."/>
            <person name="Meyer V."/>
            <person name="Mirabito P."/>
            <person name="Miskei M."/>
            <person name="Mos M."/>
            <person name="Mullins J."/>
            <person name="Nelson D.R."/>
            <person name="Nielsen J."/>
            <person name="Oakley B.R."/>
            <person name="Osmani S.A."/>
            <person name="Pakula T."/>
            <person name="Paszewski A."/>
            <person name="Paulsen I."/>
            <person name="Pilsyk S."/>
            <person name="Pocsi I."/>
            <person name="Punt P.J."/>
            <person name="Ram A.F."/>
            <person name="Ren Q."/>
            <person name="Robellet X."/>
            <person name="Robson G."/>
            <person name="Seiboth B."/>
            <person name="van Solingen P."/>
            <person name="Specht T."/>
            <person name="Sun J."/>
            <person name="Taheri-Talesh N."/>
            <person name="Takeshita N."/>
            <person name="Ussery D."/>
            <person name="vanKuyk P.A."/>
            <person name="Visser H."/>
            <person name="van de Vondervoort P.J."/>
            <person name="de Vries R.P."/>
            <person name="Walton J."/>
            <person name="Xiang X."/>
            <person name="Xiong Y."/>
            <person name="Zeng A.P."/>
            <person name="Brandt B.W."/>
            <person name="Cornell M.J."/>
            <person name="van den Hondel C.A."/>
            <person name="Visser J."/>
            <person name="Oliver S.G."/>
            <person name="Turner G."/>
        </authorList>
    </citation>
    <scope>GENOME REANNOTATION</scope>
    <source>
        <strain evidence="5">FGSC A4 / ATCC 38163 / CBS 112.46 / NRRL 194 / M139</strain>
    </source>
</reference>
<dbReference type="EMBL" id="BN001308">
    <property type="protein sequence ID" value="CBF89845.1"/>
    <property type="molecule type" value="Genomic_DNA"/>
</dbReference>
<dbReference type="PANTHER" id="PTHR39460:SF1">
    <property type="entry name" value="C6 TRANSCRIPTION FACTOR"/>
    <property type="match status" value="1"/>
</dbReference>
<organism evidence="4 5">
    <name type="scientific">Emericella nidulans (strain FGSC A4 / ATCC 38163 / CBS 112.46 / NRRL 194 / M139)</name>
    <name type="common">Aspergillus nidulans</name>
    <dbReference type="NCBI Taxonomy" id="227321"/>
    <lineage>
        <taxon>Eukaryota</taxon>
        <taxon>Fungi</taxon>
        <taxon>Dikarya</taxon>
        <taxon>Ascomycota</taxon>
        <taxon>Pezizomycotina</taxon>
        <taxon>Eurotiomycetes</taxon>
        <taxon>Eurotiomycetidae</taxon>
        <taxon>Eurotiales</taxon>
        <taxon>Aspergillaceae</taxon>
        <taxon>Aspergillus</taxon>
        <taxon>Aspergillus subgen. Nidulantes</taxon>
    </lineage>
</organism>